<protein>
    <submittedName>
        <fullName evidence="2">Uncharacterized protein</fullName>
    </submittedName>
</protein>
<feature type="region of interest" description="Disordered" evidence="1">
    <location>
        <begin position="43"/>
        <end position="67"/>
    </location>
</feature>
<comment type="caution">
    <text evidence="2">The sequence shown here is derived from an EMBL/GenBank/DDBJ whole genome shotgun (WGS) entry which is preliminary data.</text>
</comment>
<proteinExistence type="predicted"/>
<reference evidence="2 3" key="1">
    <citation type="submission" date="2016-08" db="EMBL/GenBank/DDBJ databases">
        <title>Candidatus Dactylopiibacterium carminicum genome sequence.</title>
        <authorList>
            <person name="Ramirez-Puebla S.T."/>
            <person name="Ormeno-Orrillo E."/>
            <person name="Vera-Ponce De Leon A."/>
            <person name="Luis L."/>
            <person name="Sanchez-Flores A."/>
            <person name="Monica R."/>
            <person name="Martinez-Romero E."/>
        </authorList>
    </citation>
    <scope>NUCLEOTIDE SEQUENCE [LARGE SCALE GENOMIC DNA]</scope>
    <source>
        <strain evidence="2">END1</strain>
    </source>
</reference>
<evidence type="ECO:0000313" key="2">
    <source>
        <dbReference type="EMBL" id="KAF7598027.1"/>
    </source>
</evidence>
<evidence type="ECO:0000313" key="3">
    <source>
        <dbReference type="Proteomes" id="UP000623509"/>
    </source>
</evidence>
<gene>
    <name evidence="2" type="ORF">BGI27_15575</name>
</gene>
<keyword evidence="3" id="KW-1185">Reference proteome</keyword>
<sequence>MPFLSRVFARFSLRQTAREPLAPQDEAPLAETETQPLLCKPLAEHAPTQPDSGLIWFGPCPPFTPKD</sequence>
<organism evidence="2 3">
    <name type="scientific">Candidatus Dactylopiibacterium carminicum</name>
    <dbReference type="NCBI Taxonomy" id="857335"/>
    <lineage>
        <taxon>Bacteria</taxon>
        <taxon>Pseudomonadati</taxon>
        <taxon>Pseudomonadota</taxon>
        <taxon>Betaproteobacteria</taxon>
        <taxon>Rhodocyclales</taxon>
        <taxon>Rhodocyclaceae</taxon>
        <taxon>Candidatus Dactylopiibacterium</taxon>
    </lineage>
</organism>
<dbReference type="Proteomes" id="UP000623509">
    <property type="component" value="Unassembled WGS sequence"/>
</dbReference>
<name>A0ABQ7HLH6_9RHOO</name>
<dbReference type="EMBL" id="MDUX01000069">
    <property type="protein sequence ID" value="KAF7598027.1"/>
    <property type="molecule type" value="Genomic_DNA"/>
</dbReference>
<evidence type="ECO:0000256" key="1">
    <source>
        <dbReference type="SAM" id="MobiDB-lite"/>
    </source>
</evidence>
<accession>A0ABQ7HLH6</accession>